<evidence type="ECO:0000313" key="3">
    <source>
        <dbReference type="Proteomes" id="UP000178880"/>
    </source>
</evidence>
<dbReference type="PANTHER" id="PTHR33608">
    <property type="entry name" value="BLL2464 PROTEIN"/>
    <property type="match status" value="1"/>
</dbReference>
<dbReference type="EMBL" id="MHLA01000005">
    <property type="protein sequence ID" value="OGZ00241.1"/>
    <property type="molecule type" value="Genomic_DNA"/>
</dbReference>
<accession>A0A1G2CHW2</accession>
<feature type="domain" description="DUF58" evidence="1">
    <location>
        <begin position="36"/>
        <end position="230"/>
    </location>
</feature>
<name>A0A1G2CHW2_9BACT</name>
<dbReference type="PANTHER" id="PTHR33608:SF6">
    <property type="entry name" value="BLL2464 PROTEIN"/>
    <property type="match status" value="1"/>
</dbReference>
<reference evidence="2 3" key="1">
    <citation type="journal article" date="2016" name="Nat. Commun.">
        <title>Thousands of microbial genomes shed light on interconnected biogeochemical processes in an aquifer system.</title>
        <authorList>
            <person name="Anantharaman K."/>
            <person name="Brown C.T."/>
            <person name="Hug L.A."/>
            <person name="Sharon I."/>
            <person name="Castelle C.J."/>
            <person name="Probst A.J."/>
            <person name="Thomas B.C."/>
            <person name="Singh A."/>
            <person name="Wilkins M.J."/>
            <person name="Karaoz U."/>
            <person name="Brodie E.L."/>
            <person name="Williams K.H."/>
            <person name="Hubbard S.S."/>
            <person name="Banfield J.F."/>
        </authorList>
    </citation>
    <scope>NUCLEOTIDE SEQUENCE [LARGE SCALE GENOMIC DNA]</scope>
</reference>
<organism evidence="2 3">
    <name type="scientific">Candidatus Liptonbacteria bacterium RIFCSPLOWO2_01_FULL_52_25</name>
    <dbReference type="NCBI Taxonomy" id="1798650"/>
    <lineage>
        <taxon>Bacteria</taxon>
        <taxon>Candidatus Liptoniibacteriota</taxon>
    </lineage>
</organism>
<dbReference type="STRING" id="1798650.A2945_04400"/>
<dbReference type="Pfam" id="PF01882">
    <property type="entry name" value="DUF58"/>
    <property type="match status" value="1"/>
</dbReference>
<proteinExistence type="predicted"/>
<dbReference type="InterPro" id="IPR002881">
    <property type="entry name" value="DUF58"/>
</dbReference>
<evidence type="ECO:0000259" key="1">
    <source>
        <dbReference type="Pfam" id="PF01882"/>
    </source>
</evidence>
<comment type="caution">
    <text evidence="2">The sequence shown here is derived from an EMBL/GenBank/DDBJ whole genome shotgun (WGS) entry which is preliminary data.</text>
</comment>
<protein>
    <recommendedName>
        <fullName evidence="1">DUF58 domain-containing protein</fullName>
    </recommendedName>
</protein>
<dbReference type="AlphaFoldDB" id="A0A1G2CHW2"/>
<dbReference type="Proteomes" id="UP000178880">
    <property type="component" value="Unassembled WGS sequence"/>
</dbReference>
<dbReference type="SUPFAM" id="SSF53300">
    <property type="entry name" value="vWA-like"/>
    <property type="match status" value="1"/>
</dbReference>
<dbReference type="InterPro" id="IPR036465">
    <property type="entry name" value="vWFA_dom_sf"/>
</dbReference>
<gene>
    <name evidence="2" type="ORF">A2945_04400</name>
</gene>
<sequence length="279" mass="30959">MWNNLPLFIKRRVRQRTGAGLASSLTSERGFDVKGIRDFQMGDSLRAVDRTHFVRFGKAVVLERSPDRNAVILFLVDVSASEHLGCAKTKKERMFEVLRGIAQACFAKGHRIMFCAFTTRVEYESNLIAGAHTLEGALTDLANRAFREKKTNPKKALDRAWELATRSSCPVDLVCIASDFLFPKPYVRELEELSDATDVIALTMRDPIETDMPPIAGGYMVQDAETGETYYASSASGVEPTSHLESLGIDVCILDTQGSEDDDFQAISDFFTLRSEKGG</sequence>
<evidence type="ECO:0000313" key="2">
    <source>
        <dbReference type="EMBL" id="OGZ00241.1"/>
    </source>
</evidence>